<proteinExistence type="predicted"/>
<protein>
    <recommendedName>
        <fullName evidence="3">Tetratricopeptide repeat protein</fullName>
    </recommendedName>
</protein>
<name>A0A517ZH23_9PLAN</name>
<accession>A0A517ZH23</accession>
<evidence type="ECO:0008006" key="3">
    <source>
        <dbReference type="Google" id="ProtNLM"/>
    </source>
</evidence>
<dbReference type="RefSeq" id="WP_145373760.1">
    <property type="nucleotide sequence ID" value="NZ_CP036276.1"/>
</dbReference>
<gene>
    <name evidence="1" type="ORF">Mal52_02150</name>
</gene>
<dbReference type="InterPro" id="IPR011990">
    <property type="entry name" value="TPR-like_helical_dom_sf"/>
</dbReference>
<dbReference type="Proteomes" id="UP000319383">
    <property type="component" value="Chromosome"/>
</dbReference>
<dbReference type="EMBL" id="CP036276">
    <property type="protein sequence ID" value="QDU41761.1"/>
    <property type="molecule type" value="Genomic_DNA"/>
</dbReference>
<dbReference type="KEGG" id="sdyn:Mal52_02150"/>
<organism evidence="1 2">
    <name type="scientific">Symmachiella dynata</name>
    <dbReference type="NCBI Taxonomy" id="2527995"/>
    <lineage>
        <taxon>Bacteria</taxon>
        <taxon>Pseudomonadati</taxon>
        <taxon>Planctomycetota</taxon>
        <taxon>Planctomycetia</taxon>
        <taxon>Planctomycetales</taxon>
        <taxon>Planctomycetaceae</taxon>
        <taxon>Symmachiella</taxon>
    </lineage>
</organism>
<reference evidence="1 2" key="1">
    <citation type="submission" date="2019-02" db="EMBL/GenBank/DDBJ databases">
        <title>Deep-cultivation of Planctomycetes and their phenomic and genomic characterization uncovers novel biology.</title>
        <authorList>
            <person name="Wiegand S."/>
            <person name="Jogler M."/>
            <person name="Boedeker C."/>
            <person name="Pinto D."/>
            <person name="Vollmers J."/>
            <person name="Rivas-Marin E."/>
            <person name="Kohn T."/>
            <person name="Peeters S.H."/>
            <person name="Heuer A."/>
            <person name="Rast P."/>
            <person name="Oberbeckmann S."/>
            <person name="Bunk B."/>
            <person name="Jeske O."/>
            <person name="Meyerdierks A."/>
            <person name="Storesund J.E."/>
            <person name="Kallscheuer N."/>
            <person name="Luecker S."/>
            <person name="Lage O.M."/>
            <person name="Pohl T."/>
            <person name="Merkel B.J."/>
            <person name="Hornburger P."/>
            <person name="Mueller R.-W."/>
            <person name="Bruemmer F."/>
            <person name="Labrenz M."/>
            <person name="Spormann A.M."/>
            <person name="Op den Camp H."/>
            <person name="Overmann J."/>
            <person name="Amann R."/>
            <person name="Jetten M.S.M."/>
            <person name="Mascher T."/>
            <person name="Medema M.H."/>
            <person name="Devos D.P."/>
            <person name="Kaster A.-K."/>
            <person name="Ovreas L."/>
            <person name="Rohde M."/>
            <person name="Galperin M.Y."/>
            <person name="Jogler C."/>
        </authorList>
    </citation>
    <scope>NUCLEOTIDE SEQUENCE [LARGE SCALE GENOMIC DNA]</scope>
    <source>
        <strain evidence="1 2">Mal52</strain>
    </source>
</reference>
<keyword evidence="2" id="KW-1185">Reference proteome</keyword>
<dbReference type="Gene3D" id="1.25.40.10">
    <property type="entry name" value="Tetratricopeptide repeat domain"/>
    <property type="match status" value="1"/>
</dbReference>
<sequence length="600" mass="65346">MVDYDVVSGEKTVHATRCSFHVVALFLAGLCVLGCGGGKQATPGSNTAATNGGGENEVTNELLFSAVSQLDVESLGISTDPESAISLINQAFVLSTEEMGEITEAASNSWSGLLSEAERNFASGQEFSTRDGLHMWDALLSRDLAYVASGSGETELEQANALFKFVVRNLSLADRHPSDLPLTLQEIWMAGHATAADRAWAFGSLLRQLDIDSVLLAPADGDDAATQPFLVGVMLDGKVYLYDPRLGLAIPSADGNSTATLSEVLAQPELLSALSVSDDRPYPLTAEQLKTARVMLIGDSAYWALRMRALEKAFIGNDRVRLYDGLQDDADQPGLVSRVVQAGGDLWDRESVSVWDYPESQLAGHASMSLSQQDALRTVKDSWKAGWQEEGDDFSRQDGVTSASQFAARLRQLMGDYQGAIKLYVQIGKTNRDFQKLQKGEVVPQLFPQQDEGIGFDEGEQAEKIRKMENTKRFADFENRPKAEKEAMLKGLAQYHANKIRQYRSAANDAAYWVGLCQFELDKIPASKNTFELYLKSYPAGSWTTASRYGIALGQAAEGDYAAAAETLAATPKSDPAYDGHQVQSRLWKQRAEAAVDSEK</sequence>
<evidence type="ECO:0000313" key="2">
    <source>
        <dbReference type="Proteomes" id="UP000319383"/>
    </source>
</evidence>
<dbReference type="AlphaFoldDB" id="A0A517ZH23"/>
<evidence type="ECO:0000313" key="1">
    <source>
        <dbReference type="EMBL" id="QDU41761.1"/>
    </source>
</evidence>